<dbReference type="PANTHER" id="PTHR38037">
    <property type="entry name" value="ZN_PROTEASE DOMAIN-CONTAINING PROTEIN"/>
    <property type="match status" value="1"/>
</dbReference>
<organism evidence="3 4">
    <name type="scientific">Shewanella jiangmenensis</name>
    <dbReference type="NCBI Taxonomy" id="2837387"/>
    <lineage>
        <taxon>Bacteria</taxon>
        <taxon>Pseudomonadati</taxon>
        <taxon>Pseudomonadota</taxon>
        <taxon>Gammaproteobacteria</taxon>
        <taxon>Alteromonadales</taxon>
        <taxon>Shewanellaceae</taxon>
        <taxon>Shewanella</taxon>
    </lineage>
</organism>
<dbReference type="Pfam" id="PF05618">
    <property type="entry name" value="Zn_protease"/>
    <property type="match status" value="2"/>
</dbReference>
<proteinExistence type="predicted"/>
<dbReference type="InterPro" id="IPR021109">
    <property type="entry name" value="Peptidase_aspartic_dom_sf"/>
</dbReference>
<dbReference type="InterPro" id="IPR008503">
    <property type="entry name" value="Asp_endopeptidase"/>
</dbReference>
<name>A0ABS5V585_9GAMM</name>
<accession>A0ABS5V585</accession>
<dbReference type="Proteomes" id="UP001195903">
    <property type="component" value="Unassembled WGS sequence"/>
</dbReference>
<feature type="domain" description="Retropepsin-like aspartic endopeptidase" evidence="2">
    <location>
        <begin position="23"/>
        <end position="159"/>
    </location>
</feature>
<dbReference type="SUPFAM" id="SSF50630">
    <property type="entry name" value="Acid proteases"/>
    <property type="match status" value="2"/>
</dbReference>
<reference evidence="3 4" key="1">
    <citation type="submission" date="2021-05" db="EMBL/GenBank/DDBJ databases">
        <title>Shewanella sp. JM162201.</title>
        <authorList>
            <person name="Xu S."/>
            <person name="Li A."/>
        </authorList>
    </citation>
    <scope>NUCLEOTIDE SEQUENCE [LARGE SCALE GENOMIC DNA]</scope>
    <source>
        <strain evidence="3 4">JM162201</strain>
    </source>
</reference>
<dbReference type="RefSeq" id="WP_214507797.1">
    <property type="nucleotide sequence ID" value="NZ_JAHEPS010000005.1"/>
</dbReference>
<sequence>MLRAVIVLLLLCLSLPTLAQKEVVGETLDIKLPAAGFSMKARIDSGATISSIHALDIEVIGGAAKNIQDDVGKKVRFTTENRLGERKRLEARIVKVGTVSNALGAESRYTVELALNYGKDARTVRLNLRDRSDMEYKLLLGRNWLSGRYLVDVAEKQVIGERAAIHVVETGLLFDTRIDTGADESSLHAIELEVEGGDATNMSANIGKMLSFTTANEKGKKQRLSARIVDVSLVRSAQGMEGRYLVDLTIGERGKEYKTRVNLKDRTGMSQKLLIGRNWLKGNYVVDVSR</sequence>
<keyword evidence="1" id="KW-0732">Signal</keyword>
<keyword evidence="4" id="KW-1185">Reference proteome</keyword>
<dbReference type="EMBL" id="JAHEPS010000005">
    <property type="protein sequence ID" value="MBT1445605.1"/>
    <property type="molecule type" value="Genomic_DNA"/>
</dbReference>
<evidence type="ECO:0000259" key="2">
    <source>
        <dbReference type="Pfam" id="PF05618"/>
    </source>
</evidence>
<comment type="caution">
    <text evidence="3">The sequence shown here is derived from an EMBL/GenBank/DDBJ whole genome shotgun (WGS) entry which is preliminary data.</text>
</comment>
<feature type="domain" description="Retropepsin-like aspartic endopeptidase" evidence="2">
    <location>
        <begin position="160"/>
        <end position="290"/>
    </location>
</feature>
<dbReference type="Gene3D" id="2.40.70.10">
    <property type="entry name" value="Acid Proteases"/>
    <property type="match status" value="2"/>
</dbReference>
<gene>
    <name evidence="3" type="ORF">KJI95_13870</name>
</gene>
<evidence type="ECO:0000313" key="4">
    <source>
        <dbReference type="Proteomes" id="UP001195903"/>
    </source>
</evidence>
<protein>
    <submittedName>
        <fullName evidence="3">RimK/LysX family protein</fullName>
    </submittedName>
</protein>
<evidence type="ECO:0000256" key="1">
    <source>
        <dbReference type="SAM" id="SignalP"/>
    </source>
</evidence>
<dbReference type="PANTHER" id="PTHR38037:SF2">
    <property type="entry name" value="ATP-DEPENDENT ZINC PROTEASE DOMAIN-CONTAINING PROTEIN-RELATED"/>
    <property type="match status" value="1"/>
</dbReference>
<feature type="chain" id="PRO_5047369291" evidence="1">
    <location>
        <begin position="20"/>
        <end position="290"/>
    </location>
</feature>
<feature type="signal peptide" evidence="1">
    <location>
        <begin position="1"/>
        <end position="19"/>
    </location>
</feature>
<evidence type="ECO:0000313" key="3">
    <source>
        <dbReference type="EMBL" id="MBT1445605.1"/>
    </source>
</evidence>